<dbReference type="EMBL" id="FNSA01000001">
    <property type="protein sequence ID" value="SEB29450.1"/>
    <property type="molecule type" value="Genomic_DNA"/>
</dbReference>
<dbReference type="RefSeq" id="WP_139285989.1">
    <property type="nucleotide sequence ID" value="NZ_CBDRGN010000002.1"/>
</dbReference>
<accession>A0A1H4I6B3</accession>
<dbReference type="Proteomes" id="UP000182241">
    <property type="component" value="Unassembled WGS sequence"/>
</dbReference>
<sequence>MTNPQFTRPTVAQLQAAYDAVPAGPLARPEVREARRELARNIRCIRTVFPASTVASLLGVTDAEAARLSRDVLSEEAVEALASLNETDDLKALGSAVAACQAAGWSLRDIGDAAGIQRRRVMYAHSKRADQQVHVPGLTRRKQPPPKPGIQSTVGPRDAA</sequence>
<dbReference type="OrthoDB" id="9926574at2"/>
<name>A0A1H4I6B3_TSUTY</name>
<proteinExistence type="predicted"/>
<evidence type="ECO:0000256" key="1">
    <source>
        <dbReference type="SAM" id="MobiDB-lite"/>
    </source>
</evidence>
<gene>
    <name evidence="2" type="ORF">SAMN04489793_0022</name>
</gene>
<reference evidence="3" key="1">
    <citation type="submission" date="2016-10" db="EMBL/GenBank/DDBJ databases">
        <authorList>
            <person name="Varghese N."/>
            <person name="Submissions S."/>
        </authorList>
    </citation>
    <scope>NUCLEOTIDE SEQUENCE [LARGE SCALE GENOMIC DNA]</scope>
    <source>
        <strain evidence="3">DSM 44234</strain>
    </source>
</reference>
<dbReference type="AlphaFoldDB" id="A0A1H4I6B3"/>
<protein>
    <submittedName>
        <fullName evidence="2">Uncharacterized protein</fullName>
    </submittedName>
</protein>
<organism evidence="2 3">
    <name type="scientific">Tsukamurella tyrosinosolvens</name>
    <dbReference type="NCBI Taxonomy" id="57704"/>
    <lineage>
        <taxon>Bacteria</taxon>
        <taxon>Bacillati</taxon>
        <taxon>Actinomycetota</taxon>
        <taxon>Actinomycetes</taxon>
        <taxon>Mycobacteriales</taxon>
        <taxon>Tsukamurellaceae</taxon>
        <taxon>Tsukamurella</taxon>
    </lineage>
</organism>
<keyword evidence="3" id="KW-1185">Reference proteome</keyword>
<dbReference type="STRING" id="57704.SAMN04489793_0022"/>
<evidence type="ECO:0000313" key="3">
    <source>
        <dbReference type="Proteomes" id="UP000182241"/>
    </source>
</evidence>
<evidence type="ECO:0000313" key="2">
    <source>
        <dbReference type="EMBL" id="SEB29450.1"/>
    </source>
</evidence>
<feature type="region of interest" description="Disordered" evidence="1">
    <location>
        <begin position="127"/>
        <end position="160"/>
    </location>
</feature>